<sequence>MGVHRITSEAAKYYAARERVLGTCISLLGSASEKVNRLDKEVLVKLGDLAAYLLPHSPGYAGKLIPVIARLLWAMAGVREREFEYKDLEEIEKIAEDLKKIIEG</sequence>
<evidence type="ECO:0000313" key="2">
    <source>
        <dbReference type="EMBL" id="HGU59052.1"/>
    </source>
</evidence>
<proteinExistence type="predicted"/>
<comment type="caution">
    <text evidence="1">The sequence shown here is derived from an EMBL/GenBank/DDBJ whole genome shotgun (WGS) entry which is preliminary data.</text>
</comment>
<dbReference type="AlphaFoldDB" id="A0A7C3YEN7"/>
<evidence type="ECO:0000313" key="1">
    <source>
        <dbReference type="EMBL" id="HGE65782.1"/>
    </source>
</evidence>
<dbReference type="EMBL" id="DTAK01000013">
    <property type="protein sequence ID" value="HGU59052.1"/>
    <property type="molecule type" value="Genomic_DNA"/>
</dbReference>
<protein>
    <submittedName>
        <fullName evidence="1">Uncharacterized protein</fullName>
    </submittedName>
</protein>
<name>A0A7C3YEN7_9EURY</name>
<reference evidence="1" key="1">
    <citation type="journal article" date="2020" name="mSystems">
        <title>Genome- and Community-Level Interaction Insights into Carbon Utilization and Element Cycling Functions of Hydrothermarchaeota in Hydrothermal Sediment.</title>
        <authorList>
            <person name="Zhou Z."/>
            <person name="Liu Y."/>
            <person name="Xu W."/>
            <person name="Pan J."/>
            <person name="Luo Z.H."/>
            <person name="Li M."/>
        </authorList>
    </citation>
    <scope>NUCLEOTIDE SEQUENCE [LARGE SCALE GENOMIC DNA]</scope>
    <source>
        <strain evidence="2">SpSt-62</strain>
        <strain evidence="1">SpSt-97</strain>
    </source>
</reference>
<organism evidence="1">
    <name type="scientific">Geoglobus ahangari</name>
    <dbReference type="NCBI Taxonomy" id="113653"/>
    <lineage>
        <taxon>Archaea</taxon>
        <taxon>Methanobacteriati</taxon>
        <taxon>Methanobacteriota</taxon>
        <taxon>Archaeoglobi</taxon>
        <taxon>Archaeoglobales</taxon>
        <taxon>Archaeoglobaceae</taxon>
        <taxon>Geoglobus</taxon>
    </lineage>
</organism>
<gene>
    <name evidence="2" type="ORF">ENT89_02425</name>
    <name evidence="1" type="ORF">ENX77_01425</name>
</gene>
<accession>A0A7C3YEN7</accession>
<dbReference type="EMBL" id="DTPI01000008">
    <property type="protein sequence ID" value="HGE65782.1"/>
    <property type="molecule type" value="Genomic_DNA"/>
</dbReference>